<feature type="compositionally biased region" description="Basic and acidic residues" evidence="1">
    <location>
        <begin position="23"/>
        <end position="33"/>
    </location>
</feature>
<proteinExistence type="predicted"/>
<reference evidence="2 3" key="2">
    <citation type="journal article" date="2013" name="Plant Cell Physiol.">
        <title>Rice Annotation Project Database (RAP-DB): an integrative and interactive database for rice genomics.</title>
        <authorList>
            <person name="Sakai H."/>
            <person name="Lee S.S."/>
            <person name="Tanaka T."/>
            <person name="Numa H."/>
            <person name="Kim J."/>
            <person name="Kawahara Y."/>
            <person name="Wakimoto H."/>
            <person name="Yang C.C."/>
            <person name="Iwamoto M."/>
            <person name="Abe T."/>
            <person name="Yamada Y."/>
            <person name="Muto A."/>
            <person name="Inokuchi H."/>
            <person name="Ikemura T."/>
            <person name="Matsumoto T."/>
            <person name="Sasaki T."/>
            <person name="Itoh T."/>
        </authorList>
    </citation>
    <scope>NUCLEOTIDE SEQUENCE [LARGE SCALE GENOMIC DNA]</scope>
    <source>
        <strain evidence="3">cv. Nipponbare</strain>
    </source>
</reference>
<feature type="compositionally biased region" description="Basic and acidic residues" evidence="1">
    <location>
        <begin position="42"/>
        <end position="53"/>
    </location>
</feature>
<dbReference type="EMBL" id="AP014964">
    <property type="protein sequence ID" value="BAT05021.1"/>
    <property type="molecule type" value="Genomic_DNA"/>
</dbReference>
<accession>A0A0P0XEM4</accession>
<evidence type="ECO:0000313" key="3">
    <source>
        <dbReference type="Proteomes" id="UP000059680"/>
    </source>
</evidence>
<evidence type="ECO:0000313" key="2">
    <source>
        <dbReference type="EMBL" id="BAT05021.1"/>
    </source>
</evidence>
<sequence length="186" mass="20067">MPACSDGRARPSRERKGGRRRRDGVVDLAERRAGLNPRGGRRGVDTHPVHPREVDHHEADAVGVVAAVADGVREALVAVRAAAHADAQRGVARAQHRARELAPAAREHDGRRPGHRAGGREREPEVLDGEVEQRVVGRRPGEGEVADAGGEEARRQRARRCSVVAMLAGGTRLSTVAAMSRTRRAR</sequence>
<name>A0A0P0XEM4_ORYSJ</name>
<gene>
    <name evidence="2" type="ordered locus">Os08g0343850</name>
    <name evidence="2" type="ORF">OSNPB_080343850</name>
</gene>
<reference evidence="2 3" key="3">
    <citation type="journal article" date="2013" name="Rice">
        <title>Improvement of the Oryza sativa Nipponbare reference genome using next generation sequence and optical map data.</title>
        <authorList>
            <person name="Kawahara Y."/>
            <person name="de la Bastide M."/>
            <person name="Hamilton J.P."/>
            <person name="Kanamori H."/>
            <person name="McCombie W.R."/>
            <person name="Ouyang S."/>
            <person name="Schwartz D.C."/>
            <person name="Tanaka T."/>
            <person name="Wu J."/>
            <person name="Zhou S."/>
            <person name="Childs K.L."/>
            <person name="Davidson R.M."/>
            <person name="Lin H."/>
            <person name="Quesada-Ocampo L."/>
            <person name="Vaillancourt B."/>
            <person name="Sakai H."/>
            <person name="Lee S.S."/>
            <person name="Kim J."/>
            <person name="Numa H."/>
            <person name="Itoh T."/>
            <person name="Buell C.R."/>
            <person name="Matsumoto T."/>
        </authorList>
    </citation>
    <scope>NUCLEOTIDE SEQUENCE [LARGE SCALE GENOMIC DNA]</scope>
    <source>
        <strain evidence="3">cv. Nipponbare</strain>
    </source>
</reference>
<reference evidence="3" key="1">
    <citation type="journal article" date="2005" name="Nature">
        <title>The map-based sequence of the rice genome.</title>
        <authorList>
            <consortium name="International rice genome sequencing project (IRGSP)"/>
            <person name="Matsumoto T."/>
            <person name="Wu J."/>
            <person name="Kanamori H."/>
            <person name="Katayose Y."/>
            <person name="Fujisawa M."/>
            <person name="Namiki N."/>
            <person name="Mizuno H."/>
            <person name="Yamamoto K."/>
            <person name="Antonio B.A."/>
            <person name="Baba T."/>
            <person name="Sakata K."/>
            <person name="Nagamura Y."/>
            <person name="Aoki H."/>
            <person name="Arikawa K."/>
            <person name="Arita K."/>
            <person name="Bito T."/>
            <person name="Chiden Y."/>
            <person name="Fujitsuka N."/>
            <person name="Fukunaka R."/>
            <person name="Hamada M."/>
            <person name="Harada C."/>
            <person name="Hayashi A."/>
            <person name="Hijishita S."/>
            <person name="Honda M."/>
            <person name="Hosokawa S."/>
            <person name="Ichikawa Y."/>
            <person name="Idonuma A."/>
            <person name="Iijima M."/>
            <person name="Ikeda M."/>
            <person name="Ikeno M."/>
            <person name="Ito K."/>
            <person name="Ito S."/>
            <person name="Ito T."/>
            <person name="Ito Y."/>
            <person name="Ito Y."/>
            <person name="Iwabuchi A."/>
            <person name="Kamiya K."/>
            <person name="Karasawa W."/>
            <person name="Kurita K."/>
            <person name="Katagiri S."/>
            <person name="Kikuta A."/>
            <person name="Kobayashi H."/>
            <person name="Kobayashi N."/>
            <person name="Machita K."/>
            <person name="Maehara T."/>
            <person name="Masukawa M."/>
            <person name="Mizubayashi T."/>
            <person name="Mukai Y."/>
            <person name="Nagasaki H."/>
            <person name="Nagata Y."/>
            <person name="Naito S."/>
            <person name="Nakashima M."/>
            <person name="Nakama Y."/>
            <person name="Nakamichi Y."/>
            <person name="Nakamura M."/>
            <person name="Meguro A."/>
            <person name="Negishi M."/>
            <person name="Ohta I."/>
            <person name="Ohta T."/>
            <person name="Okamoto M."/>
            <person name="Ono N."/>
            <person name="Saji S."/>
            <person name="Sakaguchi M."/>
            <person name="Sakai K."/>
            <person name="Shibata M."/>
            <person name="Shimokawa T."/>
            <person name="Song J."/>
            <person name="Takazaki Y."/>
            <person name="Terasawa K."/>
            <person name="Tsugane M."/>
            <person name="Tsuji K."/>
            <person name="Ueda S."/>
            <person name="Waki K."/>
            <person name="Yamagata H."/>
            <person name="Yamamoto M."/>
            <person name="Yamamoto S."/>
            <person name="Yamane H."/>
            <person name="Yoshiki S."/>
            <person name="Yoshihara R."/>
            <person name="Yukawa K."/>
            <person name="Zhong H."/>
            <person name="Yano M."/>
            <person name="Yuan Q."/>
            <person name="Ouyang S."/>
            <person name="Liu J."/>
            <person name="Jones K.M."/>
            <person name="Gansberger K."/>
            <person name="Moffat K."/>
            <person name="Hill J."/>
            <person name="Bera J."/>
            <person name="Fadrosh D."/>
            <person name="Jin S."/>
            <person name="Johri S."/>
            <person name="Kim M."/>
            <person name="Overton L."/>
            <person name="Reardon M."/>
            <person name="Tsitrin T."/>
            <person name="Vuong H."/>
            <person name="Weaver B."/>
            <person name="Ciecko A."/>
            <person name="Tallon L."/>
            <person name="Jackson J."/>
            <person name="Pai G."/>
            <person name="Aken S.V."/>
            <person name="Utterback T."/>
            <person name="Reidmuller S."/>
            <person name="Feldblyum T."/>
            <person name="Hsiao J."/>
            <person name="Zismann V."/>
            <person name="Iobst S."/>
            <person name="de Vazeille A.R."/>
            <person name="Buell C.R."/>
            <person name="Ying K."/>
            <person name="Li Y."/>
            <person name="Lu T."/>
            <person name="Huang Y."/>
            <person name="Zhao Q."/>
            <person name="Feng Q."/>
            <person name="Zhang L."/>
            <person name="Zhu J."/>
            <person name="Weng Q."/>
            <person name="Mu J."/>
            <person name="Lu Y."/>
            <person name="Fan D."/>
            <person name="Liu Y."/>
            <person name="Guan J."/>
            <person name="Zhang Y."/>
            <person name="Yu S."/>
            <person name="Liu X."/>
            <person name="Zhang Y."/>
            <person name="Hong G."/>
            <person name="Han B."/>
            <person name="Choisne N."/>
            <person name="Demange N."/>
            <person name="Orjeda G."/>
            <person name="Samain S."/>
            <person name="Cattolico L."/>
            <person name="Pelletier E."/>
            <person name="Couloux A."/>
            <person name="Segurens B."/>
            <person name="Wincker P."/>
            <person name="D'Hont A."/>
            <person name="Scarpelli C."/>
            <person name="Weissenbach J."/>
            <person name="Salanoubat M."/>
            <person name="Quetier F."/>
            <person name="Yu Y."/>
            <person name="Kim H.R."/>
            <person name="Rambo T."/>
            <person name="Currie J."/>
            <person name="Collura K."/>
            <person name="Luo M."/>
            <person name="Yang T."/>
            <person name="Ammiraju J.S.S."/>
            <person name="Engler F."/>
            <person name="Soderlund C."/>
            <person name="Wing R.A."/>
            <person name="Palmer L.E."/>
            <person name="de la Bastide M."/>
            <person name="Spiegel L."/>
            <person name="Nascimento L."/>
            <person name="Zutavern T."/>
            <person name="O'Shaughnessy A."/>
            <person name="Dike S."/>
            <person name="Dedhia N."/>
            <person name="Preston R."/>
            <person name="Balija V."/>
            <person name="McCombie W.R."/>
            <person name="Chow T."/>
            <person name="Chen H."/>
            <person name="Chung M."/>
            <person name="Chen C."/>
            <person name="Shaw J."/>
            <person name="Wu H."/>
            <person name="Hsiao K."/>
            <person name="Chao Y."/>
            <person name="Chu M."/>
            <person name="Cheng C."/>
            <person name="Hour A."/>
            <person name="Lee P."/>
            <person name="Lin S."/>
            <person name="Lin Y."/>
            <person name="Liou J."/>
            <person name="Liu S."/>
            <person name="Hsing Y."/>
            <person name="Raghuvanshi S."/>
            <person name="Mohanty A."/>
            <person name="Bharti A.K."/>
            <person name="Gaur A."/>
            <person name="Gupta V."/>
            <person name="Kumar D."/>
            <person name="Ravi V."/>
            <person name="Vij S."/>
            <person name="Kapur A."/>
            <person name="Khurana P."/>
            <person name="Khurana P."/>
            <person name="Khurana J.P."/>
            <person name="Tyagi A.K."/>
            <person name="Gaikwad K."/>
            <person name="Singh A."/>
            <person name="Dalal V."/>
            <person name="Srivastava S."/>
            <person name="Dixit A."/>
            <person name="Pal A.K."/>
            <person name="Ghazi I.A."/>
            <person name="Yadav M."/>
            <person name="Pandit A."/>
            <person name="Bhargava A."/>
            <person name="Sureshbabu K."/>
            <person name="Batra K."/>
            <person name="Sharma T.R."/>
            <person name="Mohapatra T."/>
            <person name="Singh N.K."/>
            <person name="Messing J."/>
            <person name="Nelson A.B."/>
            <person name="Fuks G."/>
            <person name="Kavchok S."/>
            <person name="Keizer G."/>
            <person name="Linton E."/>
            <person name="Llaca V."/>
            <person name="Song R."/>
            <person name="Tanyolac B."/>
            <person name="Young S."/>
            <person name="Ho-Il K."/>
            <person name="Hahn J.H."/>
            <person name="Sangsakoo G."/>
            <person name="Vanavichit A."/>
            <person name="de Mattos Luiz.A.T."/>
            <person name="Zimmer P.D."/>
            <person name="Malone G."/>
            <person name="Dellagostin O."/>
            <person name="de Oliveira A.C."/>
            <person name="Bevan M."/>
            <person name="Bancroft I."/>
            <person name="Minx P."/>
            <person name="Cordum H."/>
            <person name="Wilson R."/>
            <person name="Cheng Z."/>
            <person name="Jin W."/>
            <person name="Jiang J."/>
            <person name="Leong S.A."/>
            <person name="Iwama H."/>
            <person name="Gojobori T."/>
            <person name="Itoh T."/>
            <person name="Niimura Y."/>
            <person name="Fujii Y."/>
            <person name="Habara T."/>
            <person name="Sakai H."/>
            <person name="Sato Y."/>
            <person name="Wilson G."/>
            <person name="Kumar K."/>
            <person name="McCouch S."/>
            <person name="Juretic N."/>
            <person name="Hoen D."/>
            <person name="Wright S."/>
            <person name="Bruskiewich R."/>
            <person name="Bureau T."/>
            <person name="Miyao A."/>
            <person name="Hirochika H."/>
            <person name="Nishikawa T."/>
            <person name="Kadowaki K."/>
            <person name="Sugiura M."/>
            <person name="Burr B."/>
            <person name="Sasaki T."/>
        </authorList>
    </citation>
    <scope>NUCLEOTIDE SEQUENCE [LARGE SCALE GENOMIC DNA]</scope>
    <source>
        <strain evidence="3">cv. Nipponbare</strain>
    </source>
</reference>
<dbReference type="PaxDb" id="39947-A0A0P0XEM4"/>
<evidence type="ECO:0000256" key="1">
    <source>
        <dbReference type="SAM" id="MobiDB-lite"/>
    </source>
</evidence>
<feature type="compositionally biased region" description="Basic and acidic residues" evidence="1">
    <location>
        <begin position="97"/>
        <end position="142"/>
    </location>
</feature>
<dbReference type="Proteomes" id="UP000059680">
    <property type="component" value="Chromosome 8"/>
</dbReference>
<protein>
    <submittedName>
        <fullName evidence="2">Os08g0343850 protein</fullName>
    </submittedName>
</protein>
<dbReference type="Gramene" id="Os08t0343850-00">
    <property type="protein sequence ID" value="Os08t0343850-00"/>
    <property type="gene ID" value="Os08g0343850"/>
</dbReference>
<dbReference type="AlphaFoldDB" id="A0A0P0XEM4"/>
<keyword evidence="3" id="KW-1185">Reference proteome</keyword>
<dbReference type="InParanoid" id="A0A0P0XEM4"/>
<dbReference type="FunCoup" id="A0A0P0XEM4">
    <property type="interactions" value="331"/>
</dbReference>
<organism evidence="2 3">
    <name type="scientific">Oryza sativa subsp. japonica</name>
    <name type="common">Rice</name>
    <dbReference type="NCBI Taxonomy" id="39947"/>
    <lineage>
        <taxon>Eukaryota</taxon>
        <taxon>Viridiplantae</taxon>
        <taxon>Streptophyta</taxon>
        <taxon>Embryophyta</taxon>
        <taxon>Tracheophyta</taxon>
        <taxon>Spermatophyta</taxon>
        <taxon>Magnoliopsida</taxon>
        <taxon>Liliopsida</taxon>
        <taxon>Poales</taxon>
        <taxon>Poaceae</taxon>
        <taxon>BOP clade</taxon>
        <taxon>Oryzoideae</taxon>
        <taxon>Oryzeae</taxon>
        <taxon>Oryzinae</taxon>
        <taxon>Oryza</taxon>
        <taxon>Oryza sativa</taxon>
    </lineage>
</organism>
<feature type="region of interest" description="Disordered" evidence="1">
    <location>
        <begin position="1"/>
        <end position="53"/>
    </location>
</feature>
<feature type="region of interest" description="Disordered" evidence="1">
    <location>
        <begin position="88"/>
        <end position="157"/>
    </location>
</feature>